<dbReference type="SMART" id="SM00922">
    <property type="entry name" value="MR_MLE"/>
    <property type="match status" value="1"/>
</dbReference>
<protein>
    <submittedName>
        <fullName evidence="5">N-succinyl-L-Arg/Lys racemase</fullName>
    </submittedName>
</protein>
<dbReference type="InterPro" id="IPR029065">
    <property type="entry name" value="Enolase_C-like"/>
</dbReference>
<evidence type="ECO:0000256" key="1">
    <source>
        <dbReference type="ARBA" id="ARBA00008031"/>
    </source>
</evidence>
<dbReference type="InterPro" id="IPR013342">
    <property type="entry name" value="Mandelate_racemase_C"/>
</dbReference>
<dbReference type="OrthoDB" id="9775441at2"/>
<dbReference type="InterPro" id="IPR013341">
    <property type="entry name" value="Mandelate_racemase_N_dom"/>
</dbReference>
<keyword evidence="2" id="KW-0479">Metal-binding</keyword>
<dbReference type="GO" id="GO:0006518">
    <property type="term" value="P:peptide metabolic process"/>
    <property type="evidence" value="ECO:0007669"/>
    <property type="project" value="UniProtKB-ARBA"/>
</dbReference>
<sequence>MAGALTIARVETFVVALPLRRPHLWAGLAATSGQGYVVLKLALSDGTVGWGEAQTLANWGGDDGNRYGETPVTTRHVIDDLLLPRLAEVDVRNIEVLHAAMARAVRGYPYAKAAVEVAVLDALGRSLGVPIYQLLGGRCRDRVAIAHSIGLMPIEEAVAEAVQVVEEGVRTLKLKIGIDVERDVALVRAVRQAVGDGPALRVDANQGYRTWAEALTAIRRMSDYDIAYAEQLVDGIDELAEVAMRSPVPVMADESVWTDRDVVRIAAAGAAHYISTYYTKPGGLYKAKRLLTVAGAHRMISDVNGSGEMGIGNAANLQLAAAAPEIVLPGTIPITSTAETQRTKRAGRKYLDDIVVEPFHYADGHLSIPDRPGLGIEVDEAKLQKYRVA</sequence>
<name>A0A3S4FC88_9BRAD</name>
<organism evidence="5 6">
    <name type="scientific">Rhodoplanes serenus</name>
    <dbReference type="NCBI Taxonomy" id="200615"/>
    <lineage>
        <taxon>Bacteria</taxon>
        <taxon>Pseudomonadati</taxon>
        <taxon>Pseudomonadota</taxon>
        <taxon>Alphaproteobacteria</taxon>
        <taxon>Hyphomicrobiales</taxon>
        <taxon>Nitrobacteraceae</taxon>
        <taxon>Rhodoplanes</taxon>
    </lineage>
</organism>
<keyword evidence="6" id="KW-1185">Reference proteome</keyword>
<dbReference type="Proteomes" id="UP000289200">
    <property type="component" value="Unassembled WGS sequence"/>
</dbReference>
<evidence type="ECO:0000259" key="4">
    <source>
        <dbReference type="SMART" id="SM00922"/>
    </source>
</evidence>
<keyword evidence="3" id="KW-0413">Isomerase</keyword>
<comment type="similarity">
    <text evidence="1">Belongs to the mandelate racemase/muconate lactonizing enzyme family.</text>
</comment>
<dbReference type="SFLD" id="SFLDG00180">
    <property type="entry name" value="muconate_cycloisomerase"/>
    <property type="match status" value="1"/>
</dbReference>
<dbReference type="PANTHER" id="PTHR48073:SF2">
    <property type="entry name" value="O-SUCCINYLBENZOATE SYNTHASE"/>
    <property type="match status" value="1"/>
</dbReference>
<reference evidence="6" key="1">
    <citation type="submission" date="2018-10" db="EMBL/GenBank/DDBJ databases">
        <authorList>
            <person name="Peiro R."/>
            <person name="Begona"/>
            <person name="Cbmso G."/>
            <person name="Lopez M."/>
            <person name="Gonzalez S."/>
            <person name="Sacristan E."/>
            <person name="Castillo E."/>
        </authorList>
    </citation>
    <scope>NUCLEOTIDE SEQUENCE [LARGE SCALE GENOMIC DNA]</scope>
</reference>
<dbReference type="AlphaFoldDB" id="A0A3S4FC88"/>
<dbReference type="RefSeq" id="WP_129611229.1">
    <property type="nucleotide sequence ID" value="NZ_UWOC01000192.1"/>
</dbReference>
<evidence type="ECO:0000313" key="5">
    <source>
        <dbReference type="EMBL" id="VCU10870.1"/>
    </source>
</evidence>
<dbReference type="GO" id="GO:0016854">
    <property type="term" value="F:racemase and epimerase activity"/>
    <property type="evidence" value="ECO:0007669"/>
    <property type="project" value="UniProtKB-ARBA"/>
</dbReference>
<proteinExistence type="inferred from homology"/>
<evidence type="ECO:0000313" key="6">
    <source>
        <dbReference type="Proteomes" id="UP000289200"/>
    </source>
</evidence>
<gene>
    <name evidence="5" type="ORF">RHODGE_RHODGE_04435</name>
</gene>
<dbReference type="SUPFAM" id="SSF51604">
    <property type="entry name" value="Enolase C-terminal domain-like"/>
    <property type="match status" value="1"/>
</dbReference>
<dbReference type="Gene3D" id="3.20.20.120">
    <property type="entry name" value="Enolase-like C-terminal domain"/>
    <property type="match status" value="1"/>
</dbReference>
<dbReference type="PANTHER" id="PTHR48073">
    <property type="entry name" value="O-SUCCINYLBENZOATE SYNTHASE-RELATED"/>
    <property type="match status" value="1"/>
</dbReference>
<dbReference type="SFLD" id="SFLDS00001">
    <property type="entry name" value="Enolase"/>
    <property type="match status" value="1"/>
</dbReference>
<accession>A0A3S4FC88</accession>
<dbReference type="SUPFAM" id="SSF54826">
    <property type="entry name" value="Enolase N-terminal domain-like"/>
    <property type="match status" value="1"/>
</dbReference>
<comment type="caution">
    <text evidence="5">The sequence shown here is derived from an EMBL/GenBank/DDBJ whole genome shotgun (WGS) entry which is preliminary data.</text>
</comment>
<dbReference type="Pfam" id="PF02746">
    <property type="entry name" value="MR_MLE_N"/>
    <property type="match status" value="1"/>
</dbReference>
<dbReference type="InterPro" id="IPR036849">
    <property type="entry name" value="Enolase-like_C_sf"/>
</dbReference>
<feature type="domain" description="Mandelate racemase/muconate lactonizing enzyme C-terminal" evidence="4">
    <location>
        <begin position="155"/>
        <end position="249"/>
    </location>
</feature>
<evidence type="ECO:0000256" key="2">
    <source>
        <dbReference type="ARBA" id="ARBA00022723"/>
    </source>
</evidence>
<dbReference type="GO" id="GO:0046872">
    <property type="term" value="F:metal ion binding"/>
    <property type="evidence" value="ECO:0007669"/>
    <property type="project" value="UniProtKB-KW"/>
</dbReference>
<dbReference type="Pfam" id="PF13378">
    <property type="entry name" value="MR_MLE_C"/>
    <property type="match status" value="1"/>
</dbReference>
<dbReference type="InterPro" id="IPR029017">
    <property type="entry name" value="Enolase-like_N"/>
</dbReference>
<dbReference type="Gene3D" id="3.30.390.10">
    <property type="entry name" value="Enolase-like, N-terminal domain"/>
    <property type="match status" value="1"/>
</dbReference>
<dbReference type="EMBL" id="UWOC01000192">
    <property type="protein sequence ID" value="VCU10870.1"/>
    <property type="molecule type" value="Genomic_DNA"/>
</dbReference>
<evidence type="ECO:0000256" key="3">
    <source>
        <dbReference type="ARBA" id="ARBA00023235"/>
    </source>
</evidence>